<dbReference type="Proteomes" id="UP000698173">
    <property type="component" value="Unassembled WGS sequence"/>
</dbReference>
<keyword evidence="1" id="KW-0472">Membrane</keyword>
<accession>A0A921FWI6</accession>
<comment type="caution">
    <text evidence="3">The sequence shown here is derived from an EMBL/GenBank/DDBJ whole genome shotgun (WGS) entry which is preliminary data.</text>
</comment>
<proteinExistence type="predicted"/>
<evidence type="ECO:0000259" key="2">
    <source>
        <dbReference type="Pfam" id="PF09648"/>
    </source>
</evidence>
<evidence type="ECO:0000256" key="1">
    <source>
        <dbReference type="SAM" id="Phobius"/>
    </source>
</evidence>
<name>A0A921FWI6_SPOPS</name>
<keyword evidence="1" id="KW-1133">Transmembrane helix</keyword>
<reference evidence="3" key="1">
    <citation type="journal article" date="2021" name="PeerJ">
        <title>Extensive microbial diversity within the chicken gut microbiome revealed by metagenomics and culture.</title>
        <authorList>
            <person name="Gilroy R."/>
            <person name="Ravi A."/>
            <person name="Getino M."/>
            <person name="Pursley I."/>
            <person name="Horton D.L."/>
            <person name="Alikhan N.F."/>
            <person name="Baker D."/>
            <person name="Gharbi K."/>
            <person name="Hall N."/>
            <person name="Watson M."/>
            <person name="Adriaenssens E.M."/>
            <person name="Foster-Nyarko E."/>
            <person name="Jarju S."/>
            <person name="Secka A."/>
            <person name="Antonio M."/>
            <person name="Oren A."/>
            <person name="Chaudhuri R.R."/>
            <person name="La Ragione R."/>
            <person name="Hildebrand F."/>
            <person name="Pallen M.J."/>
        </authorList>
    </citation>
    <scope>NUCLEOTIDE SEQUENCE</scope>
    <source>
        <strain evidence="3">CHK171-7178</strain>
    </source>
</reference>
<feature type="transmembrane region" description="Helical" evidence="1">
    <location>
        <begin position="9"/>
        <end position="26"/>
    </location>
</feature>
<protein>
    <submittedName>
        <fullName evidence="3">Two-component system regulatory protein YycI</fullName>
    </submittedName>
</protein>
<dbReference type="EMBL" id="DYWT01000061">
    <property type="protein sequence ID" value="HJF30915.1"/>
    <property type="molecule type" value="Genomic_DNA"/>
</dbReference>
<evidence type="ECO:0000313" key="4">
    <source>
        <dbReference type="Proteomes" id="UP000698173"/>
    </source>
</evidence>
<dbReference type="Pfam" id="PF09648">
    <property type="entry name" value="YycI"/>
    <property type="match status" value="1"/>
</dbReference>
<keyword evidence="1" id="KW-0812">Transmembrane</keyword>
<sequence>MDWNKTKTIFIIVFLIVNVFLYWLYLTKLTDAQNVQVIGKTPIEESLKMDNITYDNLPPYKNDPFYVSAKPVIFANEQLEKLENQTVKLLHESLLQSTLVDPFSVMHEKGKYDFTEFLSKYVMNGERYELWEVNEEEQRALLFQKVDNNPIYYSRTAMLRVYWNEDGEVTNYEQSMLGEFDSFNQKNDLLSPIEAIENLYSRGYLKQGYKIKDMTLGYSSLVQVTETQVFAPTWHIRVELKDEVMEDYFINAIEGMIIEFQSEPFEEDNE</sequence>
<reference evidence="3" key="2">
    <citation type="submission" date="2021-09" db="EMBL/GenBank/DDBJ databases">
        <authorList>
            <person name="Gilroy R."/>
        </authorList>
    </citation>
    <scope>NUCLEOTIDE SEQUENCE</scope>
    <source>
        <strain evidence="3">CHK171-7178</strain>
    </source>
</reference>
<organism evidence="3 4">
    <name type="scientific">Sporosarcina psychrophila</name>
    <name type="common">Bacillus psychrophilus</name>
    <dbReference type="NCBI Taxonomy" id="1476"/>
    <lineage>
        <taxon>Bacteria</taxon>
        <taxon>Bacillati</taxon>
        <taxon>Bacillota</taxon>
        <taxon>Bacilli</taxon>
        <taxon>Bacillales</taxon>
        <taxon>Caryophanaceae</taxon>
        <taxon>Sporosarcina</taxon>
    </lineage>
</organism>
<gene>
    <name evidence="3" type="primary">yycI</name>
    <name evidence="3" type="ORF">K8V56_03930</name>
</gene>
<dbReference type="AlphaFoldDB" id="A0A921FWI6"/>
<dbReference type="Gene3D" id="2.40.128.690">
    <property type="entry name" value="YycH protein, domain 3-like"/>
    <property type="match status" value="1"/>
</dbReference>
<feature type="domain" description="Regulatory protein YycH-like" evidence="2">
    <location>
        <begin position="37"/>
        <end position="253"/>
    </location>
</feature>
<dbReference type="GO" id="GO:0016020">
    <property type="term" value="C:membrane"/>
    <property type="evidence" value="ECO:0007669"/>
    <property type="project" value="InterPro"/>
</dbReference>
<evidence type="ECO:0000313" key="3">
    <source>
        <dbReference type="EMBL" id="HJF30915.1"/>
    </source>
</evidence>
<dbReference type="InterPro" id="IPR018604">
    <property type="entry name" value="YycI-like"/>
</dbReference>